<protein>
    <submittedName>
        <fullName evidence="1">ADP-ribosyl-[dinitrogen reductase] glycohydrolase</fullName>
        <ecNumber evidence="1">3.2.2.24</ecNumber>
    </submittedName>
</protein>
<dbReference type="Proteomes" id="UP001628193">
    <property type="component" value="Unassembled WGS sequence"/>
</dbReference>
<dbReference type="EMBL" id="BAAFGK010000002">
    <property type="protein sequence ID" value="GAB0056260.1"/>
    <property type="molecule type" value="Genomic_DNA"/>
</dbReference>
<sequence>MKIPSHWSLARQRAVGAYLGLAVGDALGATVEFMTPREIRTERGVHREIAGGGWLRLKPGQVTDDTTMSLALGDAILSEGRIDPWIAARSFDGWMRTRPVDIGNTVRRGILHFRHKGIPCAPPSEYDAGNGSCMRVLPVVLACQGGSVESLTLACLHQGRVTHHNPLAEAGTLCVARMTRLALEGASVEVMLRGPVKNLLEAHPDFKFRVLPEISNPSGYIVETLRAVFQGFIDSDSFEECLIKVVNLGGDADTTGAIAGMLAGARHGVQGIPGRWLDALQPEVAASCMQQALNLLARSPMPVMPAEGWSQPERRPAA</sequence>
<dbReference type="Pfam" id="PF03747">
    <property type="entry name" value="ADP_ribosyl_GH"/>
    <property type="match status" value="1"/>
</dbReference>
<organism evidence="1 2">
    <name type="scientific">Candidatus Magnetaquiglobus chichijimensis</name>
    <dbReference type="NCBI Taxonomy" id="3141448"/>
    <lineage>
        <taxon>Bacteria</taxon>
        <taxon>Pseudomonadati</taxon>
        <taxon>Pseudomonadota</taxon>
        <taxon>Magnetococcia</taxon>
        <taxon>Magnetococcales</taxon>
        <taxon>Candidatus Magnetaquicoccaceae</taxon>
        <taxon>Candidatus Magnetaquiglobus</taxon>
    </lineage>
</organism>
<dbReference type="SUPFAM" id="SSF101478">
    <property type="entry name" value="ADP-ribosylglycohydrolase"/>
    <property type="match status" value="1"/>
</dbReference>
<reference evidence="1 2" key="2">
    <citation type="submission" date="2024-09" db="EMBL/GenBank/DDBJ databases">
        <title>Draft genome sequence of Candidatus Magnetaquicoccaceae bacterium FCR-1.</title>
        <authorList>
            <person name="Shimoshige H."/>
            <person name="Shimamura S."/>
            <person name="Taoka A."/>
            <person name="Kobayashi H."/>
            <person name="Maekawa T."/>
        </authorList>
    </citation>
    <scope>NUCLEOTIDE SEQUENCE [LARGE SCALE GENOMIC DNA]</scope>
    <source>
        <strain evidence="1 2">FCR-1</strain>
    </source>
</reference>
<accession>A0ABQ0C5V4</accession>
<dbReference type="NCBIfam" id="TIGR02662">
    <property type="entry name" value="dinitro_DRAG"/>
    <property type="match status" value="1"/>
</dbReference>
<keyword evidence="2" id="KW-1185">Reference proteome</keyword>
<dbReference type="InterPro" id="IPR013479">
    <property type="entry name" value="ADP-ribosyl_diN_reduct_hydro"/>
</dbReference>
<evidence type="ECO:0000313" key="1">
    <source>
        <dbReference type="EMBL" id="GAB0056260.1"/>
    </source>
</evidence>
<dbReference type="Gene3D" id="1.10.4080.10">
    <property type="entry name" value="ADP-ribosylation/Crystallin J1"/>
    <property type="match status" value="1"/>
</dbReference>
<dbReference type="InterPro" id="IPR050792">
    <property type="entry name" value="ADP-ribosylglycohydrolase"/>
</dbReference>
<dbReference type="RefSeq" id="WP_420903973.1">
    <property type="nucleotide sequence ID" value="NZ_BAAFGK010000002.1"/>
</dbReference>
<proteinExistence type="predicted"/>
<comment type="caution">
    <text evidence="1">The sequence shown here is derived from an EMBL/GenBank/DDBJ whole genome shotgun (WGS) entry which is preliminary data.</text>
</comment>
<keyword evidence="1" id="KW-0326">Glycosidase</keyword>
<dbReference type="PANTHER" id="PTHR16222">
    <property type="entry name" value="ADP-RIBOSYLGLYCOHYDROLASE"/>
    <property type="match status" value="1"/>
</dbReference>
<dbReference type="GO" id="GO:0047407">
    <property type="term" value="F:ADP-ribosyl-[dinitrogen reductase] hydrolase activity"/>
    <property type="evidence" value="ECO:0007669"/>
    <property type="project" value="UniProtKB-EC"/>
</dbReference>
<dbReference type="InterPro" id="IPR005502">
    <property type="entry name" value="Ribosyl_crysJ1"/>
</dbReference>
<keyword evidence="1" id="KW-0378">Hydrolase</keyword>
<evidence type="ECO:0000313" key="2">
    <source>
        <dbReference type="Proteomes" id="UP001628193"/>
    </source>
</evidence>
<dbReference type="EC" id="3.2.2.24" evidence="1"/>
<dbReference type="InterPro" id="IPR036705">
    <property type="entry name" value="Ribosyl_crysJ1_sf"/>
</dbReference>
<dbReference type="PANTHER" id="PTHR16222:SF12">
    <property type="entry name" value="ADP-RIBOSYLGLYCOHYDROLASE-RELATED"/>
    <property type="match status" value="1"/>
</dbReference>
<reference evidence="1 2" key="1">
    <citation type="submission" date="2024-05" db="EMBL/GenBank/DDBJ databases">
        <authorList>
            <consortium name="Candidatus Magnetaquicoccaceae bacterium FCR-1 genome sequencing consortium"/>
            <person name="Shimoshige H."/>
            <person name="Shimamura S."/>
            <person name="Taoka A."/>
            <person name="Kobayashi H."/>
            <person name="Maekawa T."/>
        </authorList>
    </citation>
    <scope>NUCLEOTIDE SEQUENCE [LARGE SCALE GENOMIC DNA]</scope>
    <source>
        <strain evidence="1 2">FCR-1</strain>
    </source>
</reference>
<gene>
    <name evidence="1" type="primary">draG</name>
    <name evidence="1" type="ORF">SIID45300_00565</name>
</gene>
<name>A0ABQ0C5V4_9PROT</name>